<protein>
    <submittedName>
        <fullName evidence="1">Uncharacterized protein</fullName>
    </submittedName>
</protein>
<reference evidence="1" key="1">
    <citation type="submission" date="2018-05" db="EMBL/GenBank/DDBJ databases">
        <authorList>
            <person name="Lanie J.A."/>
            <person name="Ng W.-L."/>
            <person name="Kazmierczak K.M."/>
            <person name="Andrzejewski T.M."/>
            <person name="Davidsen T.M."/>
            <person name="Wayne K.J."/>
            <person name="Tettelin H."/>
            <person name="Glass J.I."/>
            <person name="Rusch D."/>
            <person name="Podicherti R."/>
            <person name="Tsui H.-C.T."/>
            <person name="Winkler M.E."/>
        </authorList>
    </citation>
    <scope>NUCLEOTIDE SEQUENCE</scope>
</reference>
<dbReference type="EMBL" id="UINC01048738">
    <property type="protein sequence ID" value="SVB59652.1"/>
    <property type="molecule type" value="Genomic_DNA"/>
</dbReference>
<proteinExistence type="predicted"/>
<organism evidence="1">
    <name type="scientific">marine metagenome</name>
    <dbReference type="NCBI Taxonomy" id="408172"/>
    <lineage>
        <taxon>unclassified sequences</taxon>
        <taxon>metagenomes</taxon>
        <taxon>ecological metagenomes</taxon>
    </lineage>
</organism>
<sequence>EYHSLEDAEGLAEMTEKKGIKTQLLDDAGWDEELGWIFQDMEV</sequence>
<dbReference type="AlphaFoldDB" id="A0A382FAH8"/>
<accession>A0A382FAH8</accession>
<evidence type="ECO:0000313" key="1">
    <source>
        <dbReference type="EMBL" id="SVB59652.1"/>
    </source>
</evidence>
<gene>
    <name evidence="1" type="ORF">METZ01_LOCUS212506</name>
</gene>
<feature type="non-terminal residue" evidence="1">
    <location>
        <position position="1"/>
    </location>
</feature>
<name>A0A382FAH8_9ZZZZ</name>